<organism evidence="6 7">
    <name type="scientific">Marinomonas rhodophyticola</name>
    <dbReference type="NCBI Taxonomy" id="2992803"/>
    <lineage>
        <taxon>Bacteria</taxon>
        <taxon>Pseudomonadati</taxon>
        <taxon>Pseudomonadota</taxon>
        <taxon>Gammaproteobacteria</taxon>
        <taxon>Oceanospirillales</taxon>
        <taxon>Oceanospirillaceae</taxon>
        <taxon>Marinomonas</taxon>
    </lineage>
</organism>
<gene>
    <name evidence="6" type="ORF">ONZ52_08830</name>
</gene>
<evidence type="ECO:0000313" key="7">
    <source>
        <dbReference type="Proteomes" id="UP001431181"/>
    </source>
</evidence>
<evidence type="ECO:0000256" key="4">
    <source>
        <dbReference type="ARBA" id="ARBA00023163"/>
    </source>
</evidence>
<dbReference type="PANTHER" id="PTHR30419">
    <property type="entry name" value="HTH-TYPE TRANSCRIPTIONAL REGULATOR YBHD"/>
    <property type="match status" value="1"/>
</dbReference>
<keyword evidence="3" id="KW-0238">DNA-binding</keyword>
<comment type="caution">
    <text evidence="6">The sequence shown here is derived from an EMBL/GenBank/DDBJ whole genome shotgun (WGS) entry which is preliminary data.</text>
</comment>
<dbReference type="PANTHER" id="PTHR30419:SF8">
    <property type="entry name" value="NITROGEN ASSIMILATION TRANSCRIPTIONAL ACTIVATOR-RELATED"/>
    <property type="match status" value="1"/>
</dbReference>
<dbReference type="Gene3D" id="3.40.190.290">
    <property type="match status" value="1"/>
</dbReference>
<keyword evidence="4" id="KW-0804">Transcription</keyword>
<proteinExistence type="inferred from homology"/>
<keyword evidence="7" id="KW-1185">Reference proteome</keyword>
<dbReference type="RefSeq" id="WP_265218264.1">
    <property type="nucleotide sequence ID" value="NZ_JAPEUL010000007.1"/>
</dbReference>
<dbReference type="InterPro" id="IPR005119">
    <property type="entry name" value="LysR_subst-bd"/>
</dbReference>
<evidence type="ECO:0000256" key="1">
    <source>
        <dbReference type="ARBA" id="ARBA00009437"/>
    </source>
</evidence>
<dbReference type="InterPro" id="IPR050950">
    <property type="entry name" value="HTH-type_LysR_regulators"/>
</dbReference>
<dbReference type="InterPro" id="IPR036390">
    <property type="entry name" value="WH_DNA-bd_sf"/>
</dbReference>
<reference evidence="6" key="1">
    <citation type="submission" date="2022-11" db="EMBL/GenBank/DDBJ databases">
        <title>Marinomonas sp. nov., isolated from marine algae.</title>
        <authorList>
            <person name="Choi D.G."/>
            <person name="Kim J.M."/>
            <person name="Lee J.K."/>
            <person name="Baek J.H."/>
            <person name="Jeon C.O."/>
        </authorList>
    </citation>
    <scope>NUCLEOTIDE SEQUENCE</scope>
    <source>
        <strain evidence="6">KJ51-3</strain>
    </source>
</reference>
<evidence type="ECO:0000256" key="2">
    <source>
        <dbReference type="ARBA" id="ARBA00023015"/>
    </source>
</evidence>
<comment type="similarity">
    <text evidence="1">Belongs to the LysR transcriptional regulatory family.</text>
</comment>
<sequence>MINIFDQLDLRDLYYFQCIATLGHVGKAAAQLHKTQPALTESIRRLERSLNTQLFIKNGRNIKLSPSGELLLLRSHKILNNANDIVKEIKEFDSNEHGQIRLGVVPTAAHHLILPITKILTKNFPDVQLKAVIGQTDVLYEQLEKREIDLVIGLNADLHENFEWIPFYQDTMVVVANSSHKVFQEKVSLNKLSQHKWVLAPPSVMSRQWLDRAFELNGLPKPEVQIETNLLLMIPSVIMQTDLLSFISRRNLSFPDTSGQYLKEVPIKELNMQRQYNVISRKDSYLSLPVKNLKNLLVEQGASIFESQGQAETFL</sequence>
<protein>
    <submittedName>
        <fullName evidence="6">LysR family transcriptional regulator</fullName>
    </submittedName>
</protein>
<dbReference type="SUPFAM" id="SSF53850">
    <property type="entry name" value="Periplasmic binding protein-like II"/>
    <property type="match status" value="1"/>
</dbReference>
<feature type="domain" description="HTH lysR-type" evidence="5">
    <location>
        <begin position="8"/>
        <end position="65"/>
    </location>
</feature>
<dbReference type="InterPro" id="IPR000847">
    <property type="entry name" value="LysR_HTH_N"/>
</dbReference>
<dbReference type="SUPFAM" id="SSF46785">
    <property type="entry name" value="Winged helix' DNA-binding domain"/>
    <property type="match status" value="1"/>
</dbReference>
<dbReference type="Gene3D" id="1.10.10.10">
    <property type="entry name" value="Winged helix-like DNA-binding domain superfamily/Winged helix DNA-binding domain"/>
    <property type="match status" value="1"/>
</dbReference>
<dbReference type="Pfam" id="PF03466">
    <property type="entry name" value="LysR_substrate"/>
    <property type="match status" value="1"/>
</dbReference>
<dbReference type="EMBL" id="JAPEUL010000007">
    <property type="protein sequence ID" value="MCW4629062.1"/>
    <property type="molecule type" value="Genomic_DNA"/>
</dbReference>
<keyword evidence="2" id="KW-0805">Transcription regulation</keyword>
<accession>A0ABT3KEV3</accession>
<dbReference type="PROSITE" id="PS50931">
    <property type="entry name" value="HTH_LYSR"/>
    <property type="match status" value="1"/>
</dbReference>
<dbReference type="Pfam" id="PF00126">
    <property type="entry name" value="HTH_1"/>
    <property type="match status" value="1"/>
</dbReference>
<dbReference type="Proteomes" id="UP001431181">
    <property type="component" value="Unassembled WGS sequence"/>
</dbReference>
<dbReference type="PRINTS" id="PR00039">
    <property type="entry name" value="HTHLYSR"/>
</dbReference>
<evidence type="ECO:0000259" key="5">
    <source>
        <dbReference type="PROSITE" id="PS50931"/>
    </source>
</evidence>
<dbReference type="InterPro" id="IPR036388">
    <property type="entry name" value="WH-like_DNA-bd_sf"/>
</dbReference>
<name>A0ABT3KEV3_9GAMM</name>
<evidence type="ECO:0000313" key="6">
    <source>
        <dbReference type="EMBL" id="MCW4629062.1"/>
    </source>
</evidence>
<evidence type="ECO:0000256" key="3">
    <source>
        <dbReference type="ARBA" id="ARBA00023125"/>
    </source>
</evidence>